<protein>
    <submittedName>
        <fullName evidence="2">Uncharacterized protein</fullName>
    </submittedName>
</protein>
<accession>A0A2Z7BR89</accession>
<keyword evidence="3" id="KW-1185">Reference proteome</keyword>
<reference evidence="2 3" key="1">
    <citation type="journal article" date="2015" name="Proc. Natl. Acad. Sci. U.S.A.">
        <title>The resurrection genome of Boea hygrometrica: A blueprint for survival of dehydration.</title>
        <authorList>
            <person name="Xiao L."/>
            <person name="Yang G."/>
            <person name="Zhang L."/>
            <person name="Yang X."/>
            <person name="Zhao S."/>
            <person name="Ji Z."/>
            <person name="Zhou Q."/>
            <person name="Hu M."/>
            <person name="Wang Y."/>
            <person name="Chen M."/>
            <person name="Xu Y."/>
            <person name="Jin H."/>
            <person name="Xiao X."/>
            <person name="Hu G."/>
            <person name="Bao F."/>
            <person name="Hu Y."/>
            <person name="Wan P."/>
            <person name="Li L."/>
            <person name="Deng X."/>
            <person name="Kuang T."/>
            <person name="Xiang C."/>
            <person name="Zhu J.K."/>
            <person name="Oliver M.J."/>
            <person name="He Y."/>
        </authorList>
    </citation>
    <scope>NUCLEOTIDE SEQUENCE [LARGE SCALE GENOMIC DNA]</scope>
    <source>
        <strain evidence="3">cv. XS01</strain>
    </source>
</reference>
<evidence type="ECO:0000313" key="3">
    <source>
        <dbReference type="Proteomes" id="UP000250235"/>
    </source>
</evidence>
<gene>
    <name evidence="2" type="ORF">F511_08716</name>
</gene>
<evidence type="ECO:0000313" key="2">
    <source>
        <dbReference type="EMBL" id="KZV36904.1"/>
    </source>
</evidence>
<organism evidence="2 3">
    <name type="scientific">Dorcoceras hygrometricum</name>
    <dbReference type="NCBI Taxonomy" id="472368"/>
    <lineage>
        <taxon>Eukaryota</taxon>
        <taxon>Viridiplantae</taxon>
        <taxon>Streptophyta</taxon>
        <taxon>Embryophyta</taxon>
        <taxon>Tracheophyta</taxon>
        <taxon>Spermatophyta</taxon>
        <taxon>Magnoliopsida</taxon>
        <taxon>eudicotyledons</taxon>
        <taxon>Gunneridae</taxon>
        <taxon>Pentapetalae</taxon>
        <taxon>asterids</taxon>
        <taxon>lamiids</taxon>
        <taxon>Lamiales</taxon>
        <taxon>Gesneriaceae</taxon>
        <taxon>Didymocarpoideae</taxon>
        <taxon>Trichosporeae</taxon>
        <taxon>Loxocarpinae</taxon>
        <taxon>Dorcoceras</taxon>
    </lineage>
</organism>
<evidence type="ECO:0000256" key="1">
    <source>
        <dbReference type="SAM" id="MobiDB-lite"/>
    </source>
</evidence>
<feature type="region of interest" description="Disordered" evidence="1">
    <location>
        <begin position="659"/>
        <end position="693"/>
    </location>
</feature>
<proteinExistence type="predicted"/>
<sequence length="802" mass="88548">MASSLISSSHHIDFDSVFGIDDTGLVKMFETLIATGLKEFLGCPSVFYEAALTEFFENSSVRDGVVVSTIRGTTIEISENIFSTTFGLPTEEGLTDFSEVPKDLVFDARSLFSVSKEQVAETADDIVHDAIVVEPVAEQPAVAPVVEDTTDDPDAIIEQVLGQLDSVTTTDSGDQPAGTDAETIPWFDLPFVLATRDSERLFETASDSEDDMDPDVGTHVLPEVQETDVVLETDDVSGTAIGSDVGNQQLQIDADDSRADATIDSFISDPDEEMEPVVEEQSADEAMSLEDILMSISVEGPLPSAGMEITKITMVKKIKIPGVDERTWYLASLPQIQVDVKGKELLVEKDPVKGNPVKEQILLTLADISCLVQLREKVIDEEGLVLTWAEAESTGVALNKKRYILLKYREMLLRKFLEARRINFAPGDGSSTVDLKILDQLSDIHSFVLEELKKETQAHGLMWKKTCCSKIFEGRPRDLGAVIARTNTNTPSRCWIRTMLFVDGVWAVEPCADHWVKIPQPVVQNEVPRQKSYDDTLPPVSGFFKLMKKRWTDVCLEAVEFVGSRRLLLVGSTLRFNDFKKGVLANSASVTADLMDIKKAVRELNAKVDAVSTRLDDVKKDVEATKEAISHQLLDFQAQAQANHNILTGQLSELVNYINRGGNDKKGEGSSRGPQPPPDDQNRDSGNAGGDTARSIVERLISADRERERSRGNISGSYKRIASYSGSFIQMQATVDHLSRCKLQWIIYPDASYSGSFIQMQATVDHLSRCKLQWIIYPDASYSGSFIQTQAIVDRIQSLPNS</sequence>
<dbReference type="Proteomes" id="UP000250235">
    <property type="component" value="Unassembled WGS sequence"/>
</dbReference>
<dbReference type="AlphaFoldDB" id="A0A2Z7BR89"/>
<name>A0A2Z7BR89_9LAMI</name>
<dbReference type="EMBL" id="KV003187">
    <property type="protein sequence ID" value="KZV36904.1"/>
    <property type="molecule type" value="Genomic_DNA"/>
</dbReference>